<reference evidence="1 2" key="1">
    <citation type="journal article" date="2013" name="Mar. Genomics">
        <title>Expression of sulfatases in Rhodopirellula baltica and the diversity of sulfatases in the genus Rhodopirellula.</title>
        <authorList>
            <person name="Wegner C.E."/>
            <person name="Richter-Heitmann T."/>
            <person name="Klindworth A."/>
            <person name="Klockow C."/>
            <person name="Richter M."/>
            <person name="Achstetter T."/>
            <person name="Glockner F.O."/>
            <person name="Harder J."/>
        </authorList>
    </citation>
    <scope>NUCLEOTIDE SEQUENCE [LARGE SCALE GENOMIC DNA]</scope>
    <source>
        <strain evidence="1 2">SM1</strain>
    </source>
</reference>
<evidence type="ECO:0000313" key="2">
    <source>
        <dbReference type="Proteomes" id="UP000011991"/>
    </source>
</evidence>
<name>M5S584_9BACT</name>
<organism evidence="1 2">
    <name type="scientific">Rhodopirellula maiorica SM1</name>
    <dbReference type="NCBI Taxonomy" id="1265738"/>
    <lineage>
        <taxon>Bacteria</taxon>
        <taxon>Pseudomonadati</taxon>
        <taxon>Planctomycetota</taxon>
        <taxon>Planctomycetia</taxon>
        <taxon>Pirellulales</taxon>
        <taxon>Pirellulaceae</taxon>
        <taxon>Novipirellula</taxon>
    </lineage>
</organism>
<dbReference type="EMBL" id="ANOG01000038">
    <property type="protein sequence ID" value="EMI22797.1"/>
    <property type="molecule type" value="Genomic_DNA"/>
</dbReference>
<proteinExistence type="predicted"/>
<keyword evidence="2" id="KW-1185">Reference proteome</keyword>
<dbReference type="AlphaFoldDB" id="M5S584"/>
<gene>
    <name evidence="1" type="ORF">RMSM_00287</name>
</gene>
<sequence length="42" mass="4822">MTRTAGFGTIREDSKAFHRGLRCNTAQTSCLSRFPVYFLYFA</sequence>
<evidence type="ECO:0000313" key="1">
    <source>
        <dbReference type="EMBL" id="EMI22797.1"/>
    </source>
</evidence>
<comment type="caution">
    <text evidence="1">The sequence shown here is derived from an EMBL/GenBank/DDBJ whole genome shotgun (WGS) entry which is preliminary data.</text>
</comment>
<dbReference type="Proteomes" id="UP000011991">
    <property type="component" value="Unassembled WGS sequence"/>
</dbReference>
<accession>M5S584</accession>
<protein>
    <submittedName>
        <fullName evidence="1">Uncharacterized protein</fullName>
    </submittedName>
</protein>